<proteinExistence type="inferred from homology"/>
<dbReference type="InterPro" id="IPR009100">
    <property type="entry name" value="AcylCoA_DH/oxidase_NM_dom_sf"/>
</dbReference>
<evidence type="ECO:0000259" key="7">
    <source>
        <dbReference type="Pfam" id="PF02771"/>
    </source>
</evidence>
<evidence type="ECO:0000256" key="1">
    <source>
        <dbReference type="ARBA" id="ARBA00001974"/>
    </source>
</evidence>
<comment type="cofactor">
    <cofactor evidence="1">
        <name>FAD</name>
        <dbReference type="ChEBI" id="CHEBI:57692"/>
    </cofactor>
</comment>
<evidence type="ECO:0000256" key="2">
    <source>
        <dbReference type="ARBA" id="ARBA00009347"/>
    </source>
</evidence>
<dbReference type="AlphaFoldDB" id="A0A858ZWS4"/>
<dbReference type="InterPro" id="IPR036250">
    <property type="entry name" value="AcylCo_DH-like_C"/>
</dbReference>
<dbReference type="InterPro" id="IPR013786">
    <property type="entry name" value="AcylCoA_DH/ox_N"/>
</dbReference>
<dbReference type="Gene3D" id="1.20.140.10">
    <property type="entry name" value="Butyryl-CoA Dehydrogenase, subunit A, domain 3"/>
    <property type="match status" value="1"/>
</dbReference>
<evidence type="ECO:0000313" key="8">
    <source>
        <dbReference type="EMBL" id="QKD44669.1"/>
    </source>
</evidence>
<gene>
    <name evidence="8" type="ORF">HF896_14050</name>
</gene>
<feature type="domain" description="Acyl-CoA oxidase/dehydrogenase middle" evidence="6">
    <location>
        <begin position="123"/>
        <end position="219"/>
    </location>
</feature>
<evidence type="ECO:0000259" key="6">
    <source>
        <dbReference type="Pfam" id="PF02770"/>
    </source>
</evidence>
<evidence type="ECO:0000259" key="5">
    <source>
        <dbReference type="Pfam" id="PF00441"/>
    </source>
</evidence>
<dbReference type="SUPFAM" id="SSF56645">
    <property type="entry name" value="Acyl-CoA dehydrogenase NM domain-like"/>
    <property type="match status" value="1"/>
</dbReference>
<dbReference type="FunFam" id="1.20.140.10:FF:000012">
    <property type="entry name" value="Acyl-CoA dehydrogenase fadE12"/>
    <property type="match status" value="1"/>
</dbReference>
<dbReference type="SUPFAM" id="SSF47203">
    <property type="entry name" value="Acyl-CoA dehydrogenase C-terminal domain-like"/>
    <property type="match status" value="1"/>
</dbReference>
<comment type="similarity">
    <text evidence="2">Belongs to the acyl-CoA dehydrogenase family.</text>
</comment>
<evidence type="ECO:0000256" key="3">
    <source>
        <dbReference type="ARBA" id="ARBA00022630"/>
    </source>
</evidence>
<organism evidence="8 9">
    <name type="scientific">Alicycliphilus denitrificans</name>
    <dbReference type="NCBI Taxonomy" id="179636"/>
    <lineage>
        <taxon>Bacteria</taxon>
        <taxon>Pseudomonadati</taxon>
        <taxon>Pseudomonadota</taxon>
        <taxon>Betaproteobacteria</taxon>
        <taxon>Burkholderiales</taxon>
        <taxon>Comamonadaceae</taxon>
        <taxon>Alicycliphilus</taxon>
    </lineage>
</organism>
<protein>
    <submittedName>
        <fullName evidence="8">Acyl-CoA/acyl-ACP dehydrogenase</fullName>
    </submittedName>
</protein>
<dbReference type="GO" id="GO:0050660">
    <property type="term" value="F:flavin adenine dinucleotide binding"/>
    <property type="evidence" value="ECO:0007669"/>
    <property type="project" value="InterPro"/>
</dbReference>
<reference evidence="8 9" key="1">
    <citation type="submission" date="2020-05" db="EMBL/GenBank/DDBJ databases">
        <title>Complete genome sequence of Alicycliphilus denitrificans DP3.</title>
        <authorList>
            <person name="Chen X."/>
        </authorList>
    </citation>
    <scope>NUCLEOTIDE SEQUENCE [LARGE SCALE GENOMIC DNA]</scope>
    <source>
        <strain evidence="8 9">DP3</strain>
    </source>
</reference>
<dbReference type="InterPro" id="IPR006091">
    <property type="entry name" value="Acyl-CoA_Oxase/DH_mid-dom"/>
</dbReference>
<sequence>MEFEFSPEQTQLREAILALCSRFDDAYWLRKDREGGFPEEFYRAVADAGWLGIAMPEEYGGAGLGITEAAVMMQAIAESGGGLAAASSVHMNIFGLNPVVVFGSDEQKRRALPPLIRGEQKACFAVTEPDAGLNTTKLKTRAVRDGDRYLISGRKVWISTAQVADNMLILARTTPVEEVERPTDGLSLFYTKLDRNYVDVREIDKMGRKAVDSNELFIDGLPVPVADRIGEEGKGFHYILHGMNPERVLVSAEAIGIGRAALARATRYAKERVVFDRPIGKNQGIQHPLAISWAELEAAHLMTFRAATLYDRDQPCGSQANAAKYLAAEAAVKCCETAILTHGGFGYAKEYHVERFLREVMILRIAPVSPHLVLCNIAEKVLGLPKSY</sequence>
<accession>A0A858ZWS4</accession>
<evidence type="ECO:0000313" key="9">
    <source>
        <dbReference type="Proteomes" id="UP000500755"/>
    </source>
</evidence>
<dbReference type="Gene3D" id="1.10.540.10">
    <property type="entry name" value="Acyl-CoA dehydrogenase/oxidase, N-terminal domain"/>
    <property type="match status" value="1"/>
</dbReference>
<dbReference type="InterPro" id="IPR046373">
    <property type="entry name" value="Acyl-CoA_Oxase/DH_mid-dom_sf"/>
</dbReference>
<dbReference type="RefSeq" id="WP_013721919.1">
    <property type="nucleotide sequence ID" value="NZ_CP051298.1"/>
</dbReference>
<dbReference type="GO" id="GO:0003995">
    <property type="term" value="F:acyl-CoA dehydrogenase activity"/>
    <property type="evidence" value="ECO:0007669"/>
    <property type="project" value="TreeGrafter"/>
</dbReference>
<name>A0A858ZWS4_9BURK</name>
<dbReference type="Proteomes" id="UP000500755">
    <property type="component" value="Chromosome"/>
</dbReference>
<dbReference type="Pfam" id="PF02771">
    <property type="entry name" value="Acyl-CoA_dh_N"/>
    <property type="match status" value="1"/>
</dbReference>
<dbReference type="EMBL" id="CP051298">
    <property type="protein sequence ID" value="QKD44669.1"/>
    <property type="molecule type" value="Genomic_DNA"/>
</dbReference>
<dbReference type="PIRSF" id="PIRSF016578">
    <property type="entry name" value="HsaA"/>
    <property type="match status" value="1"/>
</dbReference>
<feature type="domain" description="Acyl-CoA dehydrogenase/oxidase C-terminal" evidence="5">
    <location>
        <begin position="233"/>
        <end position="366"/>
    </location>
</feature>
<dbReference type="Pfam" id="PF02770">
    <property type="entry name" value="Acyl-CoA_dh_M"/>
    <property type="match status" value="1"/>
</dbReference>
<feature type="domain" description="Acyl-CoA dehydrogenase/oxidase N-terminal" evidence="7">
    <location>
        <begin position="6"/>
        <end position="119"/>
    </location>
</feature>
<dbReference type="OMA" id="QDKFAHM"/>
<dbReference type="Pfam" id="PF00441">
    <property type="entry name" value="Acyl-CoA_dh_1"/>
    <property type="match status" value="1"/>
</dbReference>
<dbReference type="PANTHER" id="PTHR43884">
    <property type="entry name" value="ACYL-COA DEHYDROGENASE"/>
    <property type="match status" value="1"/>
</dbReference>
<dbReference type="Gene3D" id="2.40.110.10">
    <property type="entry name" value="Butyryl-CoA Dehydrogenase, subunit A, domain 2"/>
    <property type="match status" value="1"/>
</dbReference>
<dbReference type="InterPro" id="IPR009075">
    <property type="entry name" value="AcylCo_DH/oxidase_C"/>
</dbReference>
<keyword evidence="3" id="KW-0285">Flavoprotein</keyword>
<evidence type="ECO:0000256" key="4">
    <source>
        <dbReference type="ARBA" id="ARBA00022827"/>
    </source>
</evidence>
<dbReference type="InterPro" id="IPR037069">
    <property type="entry name" value="AcylCoA_DH/ox_N_sf"/>
</dbReference>
<keyword evidence="4" id="KW-0274">FAD</keyword>
<dbReference type="PANTHER" id="PTHR43884:SF12">
    <property type="entry name" value="ISOVALERYL-COA DEHYDROGENASE, MITOCHONDRIAL-RELATED"/>
    <property type="match status" value="1"/>
</dbReference>